<evidence type="ECO:0000313" key="6">
    <source>
        <dbReference type="EMBL" id="KAK3747464.1"/>
    </source>
</evidence>
<dbReference type="AlphaFoldDB" id="A0AAE0YJD1"/>
<dbReference type="Pfam" id="PF01142">
    <property type="entry name" value="TruD"/>
    <property type="match status" value="1"/>
</dbReference>
<keyword evidence="7" id="KW-1185">Reference proteome</keyword>
<evidence type="ECO:0000256" key="1">
    <source>
        <dbReference type="ARBA" id="ARBA00007953"/>
    </source>
</evidence>
<dbReference type="PROSITE" id="PS50984">
    <property type="entry name" value="TRUD"/>
    <property type="match status" value="1"/>
</dbReference>
<evidence type="ECO:0000259" key="5">
    <source>
        <dbReference type="PROSITE" id="PS50984"/>
    </source>
</evidence>
<dbReference type="FunFam" id="3.30.2350.20:FF:000003">
    <property type="entry name" value="Pseudouridylate synthase 7 homolog"/>
    <property type="match status" value="1"/>
</dbReference>
<protein>
    <recommendedName>
        <fullName evidence="5">TRUD domain-containing protein</fullName>
    </recommendedName>
</protein>
<dbReference type="SUPFAM" id="SSF55120">
    <property type="entry name" value="Pseudouridine synthase"/>
    <property type="match status" value="1"/>
</dbReference>
<dbReference type="InterPro" id="IPR020103">
    <property type="entry name" value="PsdUridine_synth_cat_dom_sf"/>
</dbReference>
<name>A0AAE0YJD1_9GAST</name>
<dbReference type="InterPro" id="IPR011760">
    <property type="entry name" value="PsdUridine_synth_TruD_insert"/>
</dbReference>
<organism evidence="6 7">
    <name type="scientific">Elysia crispata</name>
    <name type="common">lettuce slug</name>
    <dbReference type="NCBI Taxonomy" id="231223"/>
    <lineage>
        <taxon>Eukaryota</taxon>
        <taxon>Metazoa</taxon>
        <taxon>Spiralia</taxon>
        <taxon>Lophotrochozoa</taxon>
        <taxon>Mollusca</taxon>
        <taxon>Gastropoda</taxon>
        <taxon>Heterobranchia</taxon>
        <taxon>Euthyneura</taxon>
        <taxon>Panpulmonata</taxon>
        <taxon>Sacoglossa</taxon>
        <taxon>Placobranchoidea</taxon>
        <taxon>Plakobranchidae</taxon>
        <taxon>Elysia</taxon>
    </lineage>
</organism>
<dbReference type="GO" id="GO:0001522">
    <property type="term" value="P:pseudouridine synthesis"/>
    <property type="evidence" value="ECO:0007669"/>
    <property type="project" value="InterPro"/>
</dbReference>
<dbReference type="InterPro" id="IPR001656">
    <property type="entry name" value="PsdUridine_synth_TruD"/>
</dbReference>
<dbReference type="InterPro" id="IPR020119">
    <property type="entry name" value="PsdUridine_synth_TruD_CS"/>
</dbReference>
<dbReference type="Gene3D" id="3.30.2350.20">
    <property type="entry name" value="TruD, catalytic domain"/>
    <property type="match status" value="2"/>
</dbReference>
<dbReference type="CDD" id="cd02576">
    <property type="entry name" value="PseudoU_synth_ScPUS7"/>
    <property type="match status" value="1"/>
</dbReference>
<gene>
    <name evidence="6" type="ORF">RRG08_015575</name>
</gene>
<dbReference type="GO" id="GO:0008033">
    <property type="term" value="P:tRNA processing"/>
    <property type="evidence" value="ECO:0007669"/>
    <property type="project" value="UniProtKB-KW"/>
</dbReference>
<evidence type="ECO:0000313" key="7">
    <source>
        <dbReference type="Proteomes" id="UP001283361"/>
    </source>
</evidence>
<dbReference type="EMBL" id="JAWDGP010006085">
    <property type="protein sequence ID" value="KAK3747464.1"/>
    <property type="molecule type" value="Genomic_DNA"/>
</dbReference>
<dbReference type="GO" id="GO:0003723">
    <property type="term" value="F:RNA binding"/>
    <property type="evidence" value="ECO:0007669"/>
    <property type="project" value="InterPro"/>
</dbReference>
<proteinExistence type="inferred from homology"/>
<dbReference type="PIRSF" id="PIRSF037016">
    <property type="entry name" value="Pseudouridin_synth_euk_prd"/>
    <property type="match status" value="1"/>
</dbReference>
<evidence type="ECO:0000256" key="2">
    <source>
        <dbReference type="ARBA" id="ARBA00022694"/>
    </source>
</evidence>
<accession>A0AAE0YJD1</accession>
<evidence type="ECO:0000256" key="3">
    <source>
        <dbReference type="ARBA" id="ARBA00023235"/>
    </source>
</evidence>
<feature type="domain" description="TRUD" evidence="5">
    <location>
        <begin position="376"/>
        <end position="588"/>
    </location>
</feature>
<dbReference type="PANTHER" id="PTHR13326">
    <property type="entry name" value="TRNA PSEUDOURIDINE SYNTHASE D"/>
    <property type="match status" value="1"/>
</dbReference>
<dbReference type="PANTHER" id="PTHR13326:SF31">
    <property type="entry name" value="PSEUDOURIDYLATE SYNTHASE 7 HOMOLOG"/>
    <property type="match status" value="1"/>
</dbReference>
<evidence type="ECO:0000256" key="4">
    <source>
        <dbReference type="ARBA" id="ARBA00036943"/>
    </source>
</evidence>
<comment type="catalytic activity">
    <reaction evidence="4">
        <text>a uridine in tRNA = a pseudouridine in tRNA</text>
        <dbReference type="Rhea" id="RHEA:54572"/>
        <dbReference type="Rhea" id="RHEA-COMP:13339"/>
        <dbReference type="Rhea" id="RHEA-COMP:13934"/>
        <dbReference type="ChEBI" id="CHEBI:65314"/>
        <dbReference type="ChEBI" id="CHEBI:65315"/>
    </reaction>
</comment>
<sequence length="666" mass="75439">MISPNTCWLTVCMCHKKTLLANLKGKGQIKHKTSMDPSTGDGSEPVCKKAKLEIDDLAVVSAVSDPTSNITPNVSDYAQVTSQADENVEATDHIETTTEADVSPSHKPLTEVEAGITEYLNPNTGFRAIIKQRYSDFNVNEIDQAGNVVRLTDMSVPAEEKPKEDPIPKVKDIDAKIINEENRSKLEALIKSEDKSGRVNIPAPDAKDLRTQIHLVVKQSYPQLETKTEEINGQKMIQAFWRKGKTRDSRRDEWPASKRSCRFVKFVLYKENKDTMDAIGLIAKLLKIKENVFQYAGTKDRRARTSQEITANRVHPEKLVILNKLLRNMGVGNFTYVEEPLKLGQLLGNRFTIVLRNVEASKEVIEEALVSLKSSGFINYFGMQRFGTTSVPTHKIGSALLHGDWKKAVDLILMPRTEFPNKMKFQKIWQETGDAKKTLQEVPRYCSLERNLLQGLERKQQPITALERISRNTRMLYVHSYQALVWNHMISRRLVKLGHKPVIGDLVLSKNNSSEACSPVVVTAENLKDYSIEDVVLPLPGHSVVYPGNEVHEWYREMLKEDGLDIDNMKRPQKDYSLPGAYRHIVIVPVDVSWSHHQYDDYTLSLTLSDWDRLKEQRLPEPVEKGKFQAVVLEMTLPPSCYATMALREVLKLDTSAAHQASLNIT</sequence>
<dbReference type="PROSITE" id="PS01268">
    <property type="entry name" value="UPF0024"/>
    <property type="match status" value="1"/>
</dbReference>
<dbReference type="GO" id="GO:0009982">
    <property type="term" value="F:pseudouridine synthase activity"/>
    <property type="evidence" value="ECO:0007669"/>
    <property type="project" value="InterPro"/>
</dbReference>
<comment type="caution">
    <text evidence="6">The sequence shown here is derived from an EMBL/GenBank/DDBJ whole genome shotgun (WGS) entry which is preliminary data.</text>
</comment>
<dbReference type="Proteomes" id="UP001283361">
    <property type="component" value="Unassembled WGS sequence"/>
</dbReference>
<dbReference type="InterPro" id="IPR042214">
    <property type="entry name" value="TruD_catalytic"/>
</dbReference>
<comment type="similarity">
    <text evidence="1">Belongs to the pseudouridine synthase TruD family.</text>
</comment>
<dbReference type="NCBIfam" id="TIGR00094">
    <property type="entry name" value="tRNA_TruD_broad"/>
    <property type="match status" value="1"/>
</dbReference>
<keyword evidence="2" id="KW-0819">tRNA processing</keyword>
<dbReference type="GO" id="GO:0005634">
    <property type="term" value="C:nucleus"/>
    <property type="evidence" value="ECO:0007669"/>
    <property type="project" value="TreeGrafter"/>
</dbReference>
<keyword evidence="3" id="KW-0413">Isomerase</keyword>
<reference evidence="6" key="1">
    <citation type="journal article" date="2023" name="G3 (Bethesda)">
        <title>A reference genome for the long-term kleptoplast-retaining sea slug Elysia crispata morphotype clarki.</title>
        <authorList>
            <person name="Eastman K.E."/>
            <person name="Pendleton A.L."/>
            <person name="Shaikh M.A."/>
            <person name="Suttiyut T."/>
            <person name="Ogas R."/>
            <person name="Tomko P."/>
            <person name="Gavelis G."/>
            <person name="Widhalm J.R."/>
            <person name="Wisecaver J.H."/>
        </authorList>
    </citation>
    <scope>NUCLEOTIDE SEQUENCE</scope>
    <source>
        <strain evidence="6">ECLA1</strain>
    </source>
</reference>